<feature type="transmembrane region" description="Helical" evidence="7">
    <location>
        <begin position="184"/>
        <end position="204"/>
    </location>
</feature>
<dbReference type="PANTHER" id="PTHR16007:SF15">
    <property type="entry name" value="TRANSMEMBRANE PROTEIN 45B"/>
    <property type="match status" value="1"/>
</dbReference>
<dbReference type="Pfam" id="PF04819">
    <property type="entry name" value="DUF716"/>
    <property type="match status" value="1"/>
</dbReference>
<feature type="compositionally biased region" description="Polar residues" evidence="6">
    <location>
        <begin position="311"/>
        <end position="321"/>
    </location>
</feature>
<evidence type="ECO:0008006" key="10">
    <source>
        <dbReference type="Google" id="ProtNLM"/>
    </source>
</evidence>
<name>A0A2T7P6E6_POMCA</name>
<evidence type="ECO:0000313" key="8">
    <source>
        <dbReference type="EMBL" id="PVD28989.1"/>
    </source>
</evidence>
<feature type="transmembrane region" description="Helical" evidence="7">
    <location>
        <begin position="123"/>
        <end position="143"/>
    </location>
</feature>
<feature type="transmembrane region" description="Helical" evidence="7">
    <location>
        <begin position="216"/>
        <end position="247"/>
    </location>
</feature>
<evidence type="ECO:0000256" key="2">
    <source>
        <dbReference type="ARBA" id="ARBA00006948"/>
    </source>
</evidence>
<dbReference type="AlphaFoldDB" id="A0A2T7P6E6"/>
<evidence type="ECO:0000313" key="9">
    <source>
        <dbReference type="Proteomes" id="UP000245119"/>
    </source>
</evidence>
<dbReference type="OrthoDB" id="551896at2759"/>
<reference evidence="8 9" key="1">
    <citation type="submission" date="2018-04" db="EMBL/GenBank/DDBJ databases">
        <title>The genome of golden apple snail Pomacea canaliculata provides insight into stress tolerance and invasive adaptation.</title>
        <authorList>
            <person name="Liu C."/>
            <person name="Liu B."/>
            <person name="Ren Y."/>
            <person name="Zhang Y."/>
            <person name="Wang H."/>
            <person name="Li S."/>
            <person name="Jiang F."/>
            <person name="Yin L."/>
            <person name="Zhang G."/>
            <person name="Qian W."/>
            <person name="Fan W."/>
        </authorList>
    </citation>
    <scope>NUCLEOTIDE SEQUENCE [LARGE SCALE GENOMIC DNA]</scope>
    <source>
        <strain evidence="8">SZHN2017</strain>
        <tissue evidence="8">Muscle</tissue>
    </source>
</reference>
<dbReference type="GO" id="GO:0016020">
    <property type="term" value="C:membrane"/>
    <property type="evidence" value="ECO:0007669"/>
    <property type="project" value="UniProtKB-SubCell"/>
</dbReference>
<comment type="caution">
    <text evidence="8">The sequence shown here is derived from an EMBL/GenBank/DDBJ whole genome shotgun (WGS) entry which is preliminary data.</text>
</comment>
<dbReference type="PANTHER" id="PTHR16007">
    <property type="entry name" value="EPIDIDYMAL MEMBRANE PROTEIN E9-RELATED"/>
    <property type="match status" value="1"/>
</dbReference>
<evidence type="ECO:0000256" key="1">
    <source>
        <dbReference type="ARBA" id="ARBA00004141"/>
    </source>
</evidence>
<feature type="region of interest" description="Disordered" evidence="6">
    <location>
        <begin position="311"/>
        <end position="331"/>
    </location>
</feature>
<gene>
    <name evidence="8" type="ORF">C0Q70_11586</name>
</gene>
<evidence type="ECO:0000256" key="4">
    <source>
        <dbReference type="ARBA" id="ARBA00022989"/>
    </source>
</evidence>
<sequence length="331" mass="36377">MGSFGGHALPGSIFFLFGAWWTVQVFRRYFLCRKTGKRFHSTATFPCGCCSGPRMRTFPVEAVVKMSLCVVGIIVEFIGGFDSSGHFTSAGNGQHITMYFFYLLTGVFDILVYKDVAPAGADYASIIVALLVEGALFKFHLFGRSSLDILLHTLLLYVIGISILVVAAEAAYRKSPVLPMLRALLTLLQGTWFWAVGTILYNPVPGAEKWEQEDHHALMLAVICFSWHVGILLLLMMTVGAIIGCCYRRSSAYYSTLGHVPLNKLRGGGSDGYADDDDDEEDELGLDEKKAAEAGKSPVKVYKDNDKGISTLANNHESANSDLGFETRDRK</sequence>
<keyword evidence="3 7" id="KW-0812">Transmembrane</keyword>
<dbReference type="EMBL" id="PZQS01000006">
    <property type="protein sequence ID" value="PVD28989.1"/>
    <property type="molecule type" value="Genomic_DNA"/>
</dbReference>
<proteinExistence type="inferred from homology"/>
<dbReference type="OMA" id="SWYLSAT"/>
<keyword evidence="5 7" id="KW-0472">Membrane</keyword>
<feature type="transmembrane region" description="Helical" evidence="7">
    <location>
        <begin position="12"/>
        <end position="30"/>
    </location>
</feature>
<evidence type="ECO:0000256" key="3">
    <source>
        <dbReference type="ARBA" id="ARBA00022692"/>
    </source>
</evidence>
<keyword evidence="9" id="KW-1185">Reference proteome</keyword>
<evidence type="ECO:0000256" key="7">
    <source>
        <dbReference type="SAM" id="Phobius"/>
    </source>
</evidence>
<organism evidence="8 9">
    <name type="scientific">Pomacea canaliculata</name>
    <name type="common">Golden apple snail</name>
    <dbReference type="NCBI Taxonomy" id="400727"/>
    <lineage>
        <taxon>Eukaryota</taxon>
        <taxon>Metazoa</taxon>
        <taxon>Spiralia</taxon>
        <taxon>Lophotrochozoa</taxon>
        <taxon>Mollusca</taxon>
        <taxon>Gastropoda</taxon>
        <taxon>Caenogastropoda</taxon>
        <taxon>Architaenioglossa</taxon>
        <taxon>Ampullarioidea</taxon>
        <taxon>Ampullariidae</taxon>
        <taxon>Pomacea</taxon>
    </lineage>
</organism>
<protein>
    <recommendedName>
        <fullName evidence="10">Transmembrane protein 45B</fullName>
    </recommendedName>
</protein>
<feature type="transmembrane region" description="Helical" evidence="7">
    <location>
        <begin position="149"/>
        <end position="172"/>
    </location>
</feature>
<dbReference type="InterPro" id="IPR042127">
    <property type="entry name" value="TMEM45"/>
</dbReference>
<feature type="transmembrane region" description="Helical" evidence="7">
    <location>
        <begin position="93"/>
        <end position="111"/>
    </location>
</feature>
<comment type="similarity">
    <text evidence="2">Belongs to the TMEM45 family.</text>
</comment>
<accession>A0A2T7P6E6</accession>
<feature type="transmembrane region" description="Helical" evidence="7">
    <location>
        <begin position="62"/>
        <end position="81"/>
    </location>
</feature>
<evidence type="ECO:0000256" key="5">
    <source>
        <dbReference type="ARBA" id="ARBA00023136"/>
    </source>
</evidence>
<keyword evidence="4 7" id="KW-1133">Transmembrane helix</keyword>
<dbReference type="Proteomes" id="UP000245119">
    <property type="component" value="Linkage Group LG6"/>
</dbReference>
<comment type="subcellular location">
    <subcellularLocation>
        <location evidence="1">Membrane</location>
        <topology evidence="1">Multi-pass membrane protein</topology>
    </subcellularLocation>
</comment>
<feature type="compositionally biased region" description="Acidic residues" evidence="6">
    <location>
        <begin position="273"/>
        <end position="285"/>
    </location>
</feature>
<evidence type="ECO:0000256" key="6">
    <source>
        <dbReference type="SAM" id="MobiDB-lite"/>
    </source>
</evidence>
<dbReference type="InterPro" id="IPR006904">
    <property type="entry name" value="DUF716"/>
</dbReference>
<feature type="region of interest" description="Disordered" evidence="6">
    <location>
        <begin position="269"/>
        <end position="292"/>
    </location>
</feature>